<sequence length="391" mass="44094">MEDGYSQFQRPPTSTRKHRFAWWTRKTSANDVVRLIHKTNKRNKALTKAMDKQRTALQMWASALPREESRNMVFRYIELLDAVGGMYKVEESPGTVKAQMEVVGGRETRIEELTTKHDKLGKAKDALTAKYGPRCFQVMELEDEIGETKSRIYSTQQQLETAINGGLKASLVEYSDWIHRQAVQVQFSVVNLNSCLGHEESASGMENGCFEILSPVKERHEAGEGDGGVSGMNEREIAKLGQVSPDFGQSPETTLHGPPTPQSLTAKRIRVPSLFEKASALLKSGKVGEIGEIGESGESEKSENSDQPEEPETEAKEEPRKFPMNPKDIKARLNRLSLERKKESLSPGTKMAQARLEAEKINRTELHSEWANVASEEKKHRFFWNRSFDGW</sequence>
<protein>
    <submittedName>
        <fullName evidence="2">Uncharacterized protein</fullName>
    </submittedName>
</protein>
<dbReference type="EMBL" id="PKFO01000009">
    <property type="protein sequence ID" value="PVH22703.1"/>
    <property type="molecule type" value="Genomic_DNA"/>
</dbReference>
<evidence type="ECO:0000256" key="1">
    <source>
        <dbReference type="SAM" id="MobiDB-lite"/>
    </source>
</evidence>
<feature type="compositionally biased region" description="Basic and acidic residues" evidence="1">
    <location>
        <begin position="313"/>
        <end position="328"/>
    </location>
</feature>
<accession>A0A2V1AZC0</accession>
<feature type="region of interest" description="Disordered" evidence="1">
    <location>
        <begin position="286"/>
        <end position="328"/>
    </location>
</feature>
<name>A0A2V1AZC0_9ASCO</name>
<dbReference type="OrthoDB" id="4085546at2759"/>
<dbReference type="RefSeq" id="XP_025343643.1">
    <property type="nucleotide sequence ID" value="XM_025488981.1"/>
</dbReference>
<proteinExistence type="predicted"/>
<comment type="caution">
    <text evidence="2">The sequence shown here is derived from an EMBL/GenBank/DDBJ whole genome shotgun (WGS) entry which is preliminary data.</text>
</comment>
<evidence type="ECO:0000313" key="3">
    <source>
        <dbReference type="Proteomes" id="UP000244309"/>
    </source>
</evidence>
<organism evidence="2 3">
    <name type="scientific">Candidozyma haemuli</name>
    <dbReference type="NCBI Taxonomy" id="45357"/>
    <lineage>
        <taxon>Eukaryota</taxon>
        <taxon>Fungi</taxon>
        <taxon>Dikarya</taxon>
        <taxon>Ascomycota</taxon>
        <taxon>Saccharomycotina</taxon>
        <taxon>Pichiomycetes</taxon>
        <taxon>Metschnikowiaceae</taxon>
        <taxon>Candidozyma</taxon>
    </lineage>
</organism>
<reference evidence="2 3" key="1">
    <citation type="submission" date="2017-12" db="EMBL/GenBank/DDBJ databases">
        <title>Genome Sequence of a Multidrug-Resistant Candida haemulonii Isolate from a Patient with Chronic Leg Ulcers in Israel.</title>
        <authorList>
            <person name="Chow N.A."/>
            <person name="Gade L."/>
            <person name="Batra D."/>
            <person name="Rowe L.A."/>
            <person name="Ben-Ami R."/>
            <person name="Loparev V.N."/>
            <person name="Litvintseva A.P."/>
        </authorList>
    </citation>
    <scope>NUCLEOTIDE SEQUENCE [LARGE SCALE GENOMIC DNA]</scope>
    <source>
        <strain evidence="2 3">B11899</strain>
    </source>
</reference>
<dbReference type="Proteomes" id="UP000244309">
    <property type="component" value="Unassembled WGS sequence"/>
</dbReference>
<keyword evidence="3" id="KW-1185">Reference proteome</keyword>
<dbReference type="GeneID" id="37010714"/>
<evidence type="ECO:0000313" key="2">
    <source>
        <dbReference type="EMBL" id="PVH22703.1"/>
    </source>
</evidence>
<dbReference type="AlphaFoldDB" id="A0A2V1AZC0"/>
<dbReference type="VEuPathDB" id="FungiDB:CXQ85_005385"/>
<feature type="region of interest" description="Disordered" evidence="1">
    <location>
        <begin position="243"/>
        <end position="267"/>
    </location>
</feature>
<gene>
    <name evidence="2" type="ORF">CXQ85_005385</name>
</gene>